<feature type="region of interest" description="Disordered" evidence="1">
    <location>
        <begin position="157"/>
        <end position="340"/>
    </location>
</feature>
<accession>A0A9W9FQ60</accession>
<feature type="compositionally biased region" description="Acidic residues" evidence="1">
    <location>
        <begin position="196"/>
        <end position="206"/>
    </location>
</feature>
<reference evidence="2" key="2">
    <citation type="journal article" date="2023" name="IMA Fungus">
        <title>Comparative genomic study of the Penicillium genus elucidates a diverse pangenome and 15 lateral gene transfer events.</title>
        <authorList>
            <person name="Petersen C."/>
            <person name="Sorensen T."/>
            <person name="Nielsen M.R."/>
            <person name="Sondergaard T.E."/>
            <person name="Sorensen J.L."/>
            <person name="Fitzpatrick D.A."/>
            <person name="Frisvad J.C."/>
            <person name="Nielsen K.L."/>
        </authorList>
    </citation>
    <scope>NUCLEOTIDE SEQUENCE</scope>
    <source>
        <strain evidence="2">IBT 30761</strain>
    </source>
</reference>
<evidence type="ECO:0000256" key="1">
    <source>
        <dbReference type="SAM" id="MobiDB-lite"/>
    </source>
</evidence>
<dbReference type="EMBL" id="JAPQKI010000004">
    <property type="protein sequence ID" value="KAJ5104030.1"/>
    <property type="molecule type" value="Genomic_DNA"/>
</dbReference>
<feature type="compositionally biased region" description="Basic and acidic residues" evidence="1">
    <location>
        <begin position="168"/>
        <end position="191"/>
    </location>
</feature>
<dbReference type="OrthoDB" id="2139939at2759"/>
<feature type="region of interest" description="Disordered" evidence="1">
    <location>
        <begin position="1"/>
        <end position="91"/>
    </location>
</feature>
<dbReference type="InterPro" id="IPR044688">
    <property type="entry name" value="SCI-1-like"/>
</dbReference>
<feature type="compositionally biased region" description="Basic and acidic residues" evidence="1">
    <location>
        <begin position="324"/>
        <end position="340"/>
    </location>
</feature>
<feature type="compositionally biased region" description="Basic and acidic residues" evidence="1">
    <location>
        <begin position="65"/>
        <end position="77"/>
    </location>
</feature>
<gene>
    <name evidence="2" type="ORF">N7532_004559</name>
</gene>
<dbReference type="GeneID" id="81356032"/>
<proteinExistence type="predicted"/>
<dbReference type="PANTHER" id="PTHR34117">
    <property type="entry name" value="STYLE CELL-CYCLE INHIBITOR 1"/>
    <property type="match status" value="1"/>
</dbReference>
<feature type="compositionally biased region" description="Low complexity" evidence="1">
    <location>
        <begin position="292"/>
        <end position="301"/>
    </location>
</feature>
<protein>
    <submittedName>
        <fullName evidence="2">Uncharacterized protein</fullName>
    </submittedName>
</protein>
<dbReference type="PANTHER" id="PTHR34117:SF1">
    <property type="entry name" value="STYLE CELL-CYCLE INHIBITOR 1"/>
    <property type="match status" value="1"/>
</dbReference>
<dbReference type="Proteomes" id="UP001149074">
    <property type="component" value="Unassembled WGS sequence"/>
</dbReference>
<dbReference type="AlphaFoldDB" id="A0A9W9FQ60"/>
<comment type="caution">
    <text evidence="2">The sequence shown here is derived from an EMBL/GenBank/DDBJ whole genome shotgun (WGS) entry which is preliminary data.</text>
</comment>
<feature type="compositionally biased region" description="Basic and acidic residues" evidence="1">
    <location>
        <begin position="248"/>
        <end position="291"/>
    </location>
</feature>
<dbReference type="RefSeq" id="XP_056477410.1">
    <property type="nucleotide sequence ID" value="XM_056617053.1"/>
</dbReference>
<evidence type="ECO:0000313" key="2">
    <source>
        <dbReference type="EMBL" id="KAJ5104030.1"/>
    </source>
</evidence>
<sequence length="381" mass="44390">MPSPEPTSRRSYPSDPRSPGRRHHRSRHENADSHSHRHRHRDRSRSRSPHRSDKHRSEHRHRHDKDRGHDRDRERHDRRVKKPSAPVVLPYQARELGRRDLEIYEPMFAMYLDIQKGKFIEDLDEDEVKGRWKSFTGKWNRGELAEGWYDPATLKRAQENAAEYAQQDPDRERASPDYNRDQSAEKGKEAGSEIPTAEDDGDDDDYGPALPQPGSMRAMAHPGPTIPNMQDLDLKRETAIEDAIAARQESRDQHRSEVRFHKAELRHLQDEVAPRAEPGTRERQLEKKREAAAANHAFAQARGGSPEAAPEEELMGAGDNDLASLKKEKERNQRKKNEREIRREEILRARAAEREERIQQYRAKEDETIGWLRTLAKERFG</sequence>
<feature type="compositionally biased region" description="Basic residues" evidence="1">
    <location>
        <begin position="35"/>
        <end position="64"/>
    </location>
</feature>
<keyword evidence="3" id="KW-1185">Reference proteome</keyword>
<evidence type="ECO:0000313" key="3">
    <source>
        <dbReference type="Proteomes" id="UP001149074"/>
    </source>
</evidence>
<reference evidence="2" key="1">
    <citation type="submission" date="2022-11" db="EMBL/GenBank/DDBJ databases">
        <authorList>
            <person name="Petersen C."/>
        </authorList>
    </citation>
    <scope>NUCLEOTIDE SEQUENCE</scope>
    <source>
        <strain evidence="2">IBT 30761</strain>
    </source>
</reference>
<name>A0A9W9FQ60_9EURO</name>
<organism evidence="2 3">
    <name type="scientific">Penicillium argentinense</name>
    <dbReference type="NCBI Taxonomy" id="1131581"/>
    <lineage>
        <taxon>Eukaryota</taxon>
        <taxon>Fungi</taxon>
        <taxon>Dikarya</taxon>
        <taxon>Ascomycota</taxon>
        <taxon>Pezizomycotina</taxon>
        <taxon>Eurotiomycetes</taxon>
        <taxon>Eurotiomycetidae</taxon>
        <taxon>Eurotiales</taxon>
        <taxon>Aspergillaceae</taxon>
        <taxon>Penicillium</taxon>
    </lineage>
</organism>